<keyword evidence="3" id="KW-1185">Reference proteome</keyword>
<keyword evidence="1" id="KW-0472">Membrane</keyword>
<reference evidence="2 3" key="1">
    <citation type="submission" date="2018-05" db="EMBL/GenBank/DDBJ databases">
        <title>Genome sequencing and assembly of the regulated plant pathogen Lachnellula willkommii and related sister species for the development of diagnostic species identification markers.</title>
        <authorList>
            <person name="Giroux E."/>
            <person name="Bilodeau G."/>
        </authorList>
    </citation>
    <scope>NUCLEOTIDE SEQUENCE [LARGE SCALE GENOMIC DNA]</scope>
    <source>
        <strain evidence="2 3">CBS 268.59</strain>
    </source>
</reference>
<dbReference type="EMBL" id="QGMK01000211">
    <property type="protein sequence ID" value="TVY83266.1"/>
    <property type="molecule type" value="Genomic_DNA"/>
</dbReference>
<evidence type="ECO:0000313" key="2">
    <source>
        <dbReference type="EMBL" id="TVY83266.1"/>
    </source>
</evidence>
<keyword evidence="1" id="KW-0812">Transmembrane</keyword>
<feature type="transmembrane region" description="Helical" evidence="1">
    <location>
        <begin position="109"/>
        <end position="129"/>
    </location>
</feature>
<comment type="caution">
    <text evidence="2">The sequence shown here is derived from an EMBL/GenBank/DDBJ whole genome shotgun (WGS) entry which is preliminary data.</text>
</comment>
<feature type="transmembrane region" description="Helical" evidence="1">
    <location>
        <begin position="159"/>
        <end position="181"/>
    </location>
</feature>
<name>A0A8T9CDD0_9HELO</name>
<keyword evidence="1" id="KW-1133">Transmembrane helix</keyword>
<gene>
    <name evidence="2" type="primary">ctvD</name>
    <name evidence="2" type="ORF">LSUE1_G002160</name>
</gene>
<dbReference type="Proteomes" id="UP000469558">
    <property type="component" value="Unassembled WGS sequence"/>
</dbReference>
<feature type="transmembrane region" description="Helical" evidence="1">
    <location>
        <begin position="361"/>
        <end position="381"/>
    </location>
</feature>
<feature type="transmembrane region" description="Helical" evidence="1">
    <location>
        <begin position="31"/>
        <end position="50"/>
    </location>
</feature>
<feature type="transmembrane region" description="Helical" evidence="1">
    <location>
        <begin position="210"/>
        <end position="229"/>
    </location>
</feature>
<feature type="transmembrane region" description="Helical" evidence="1">
    <location>
        <begin position="425"/>
        <end position="443"/>
    </location>
</feature>
<protein>
    <submittedName>
        <fullName evidence="2">Citreoviridin biosynthesis protein D</fullName>
    </submittedName>
</protein>
<proteinExistence type="predicted"/>
<sequence>MSVISSVVSPSPIRSVFIATRWYQLSPRNTVLVLLPLLSLLGLIGTWGLARTNGLLVSILELISGEEAKLPPTGDPLLKTYTHIKVVDYQLSILVTFFTPLLNLSHGELTLFGIHGFGQLGAAWTLIMMEGMRMGNRPRPEDSTQLLSRLWSQLKRPNIVVIGLLCQTVSFAVTVPLWLIWHIVASPVAKSFPGAYASKILLVPLWDLRILPISVFLGYIMPSILMALPSPEYLSSSARQNYIAIWQFFPFWTSRIHWLLISLTRYILKKFFKNHANARPSTSEGTSYLSNVKHVYRFVLTLCMLTHIPVVIIALTPTFAFPVWAPTLALLGKQNIFRVFVPYFPFRDHQLSNQAEGVQTFLIWDLYIGGAAFLVWAIFLYRNATSEKAIVDTKTSLPIYGELLRGNDPQTPRDVDLWRILLGKIAVWTLVSGPMGALTILLWERDAIVRQKIKQGL</sequence>
<accession>A0A8T9CDD0</accession>
<evidence type="ECO:0000256" key="1">
    <source>
        <dbReference type="SAM" id="Phobius"/>
    </source>
</evidence>
<feature type="transmembrane region" description="Helical" evidence="1">
    <location>
        <begin position="295"/>
        <end position="315"/>
    </location>
</feature>
<dbReference type="OrthoDB" id="1669814at2759"/>
<organism evidence="2 3">
    <name type="scientific">Lachnellula suecica</name>
    <dbReference type="NCBI Taxonomy" id="602035"/>
    <lineage>
        <taxon>Eukaryota</taxon>
        <taxon>Fungi</taxon>
        <taxon>Dikarya</taxon>
        <taxon>Ascomycota</taxon>
        <taxon>Pezizomycotina</taxon>
        <taxon>Leotiomycetes</taxon>
        <taxon>Helotiales</taxon>
        <taxon>Lachnaceae</taxon>
        <taxon>Lachnellula</taxon>
    </lineage>
</organism>
<dbReference type="AlphaFoldDB" id="A0A8T9CDD0"/>
<evidence type="ECO:0000313" key="3">
    <source>
        <dbReference type="Proteomes" id="UP000469558"/>
    </source>
</evidence>